<keyword evidence="3" id="KW-1185">Reference proteome</keyword>
<sequence>MRPLERHYQPIRPSNRQPHDSIRWFVVGAHQAGCSPARISDMTYLSESAVRNIIRNFQHTGSPSLRRLPNPGTRIPGLITADDVVQHVLQQAQEQSLDEVRARGAYTSRSMDGSKEMVGSGELDIQQAYMFISHQQQQHHHHHWTQEDDRVLLEFVLDRVNGSRWGEHRWEQLSSTLQARHSARECEERWDKLRPILLGAMSISGTQGW</sequence>
<comment type="caution">
    <text evidence="2">The sequence shown here is derived from an EMBL/GenBank/DDBJ whole genome shotgun (WGS) entry which is preliminary data.</text>
</comment>
<dbReference type="SUPFAM" id="SSF46689">
    <property type="entry name" value="Homeodomain-like"/>
    <property type="match status" value="2"/>
</dbReference>
<dbReference type="OrthoDB" id="2282747at2759"/>
<protein>
    <recommendedName>
        <fullName evidence="1">Myb-like domain-containing protein</fullName>
    </recommendedName>
</protein>
<accession>A0A068S0D6</accession>
<dbReference type="VEuPathDB" id="FungiDB:LCOR_05916.1"/>
<dbReference type="Pfam" id="PF13921">
    <property type="entry name" value="Myb_DNA-bind_6"/>
    <property type="match status" value="1"/>
</dbReference>
<dbReference type="InterPro" id="IPR009057">
    <property type="entry name" value="Homeodomain-like_sf"/>
</dbReference>
<dbReference type="PROSITE" id="PS50090">
    <property type="entry name" value="MYB_LIKE"/>
    <property type="match status" value="1"/>
</dbReference>
<name>A0A068S0D6_9FUNG</name>
<dbReference type="InterPro" id="IPR036388">
    <property type="entry name" value="WH-like_DNA-bd_sf"/>
</dbReference>
<dbReference type="AlphaFoldDB" id="A0A068S0D6"/>
<evidence type="ECO:0000259" key="1">
    <source>
        <dbReference type="PROSITE" id="PS50090"/>
    </source>
</evidence>
<dbReference type="EMBL" id="CBTN010000024">
    <property type="protein sequence ID" value="CDH54696.1"/>
    <property type="molecule type" value="Genomic_DNA"/>
</dbReference>
<organism evidence="2 3">
    <name type="scientific">Lichtheimia corymbifera JMRC:FSU:9682</name>
    <dbReference type="NCBI Taxonomy" id="1263082"/>
    <lineage>
        <taxon>Eukaryota</taxon>
        <taxon>Fungi</taxon>
        <taxon>Fungi incertae sedis</taxon>
        <taxon>Mucoromycota</taxon>
        <taxon>Mucoromycotina</taxon>
        <taxon>Mucoromycetes</taxon>
        <taxon>Mucorales</taxon>
        <taxon>Lichtheimiaceae</taxon>
        <taxon>Lichtheimia</taxon>
    </lineage>
</organism>
<evidence type="ECO:0000313" key="3">
    <source>
        <dbReference type="Proteomes" id="UP000027586"/>
    </source>
</evidence>
<reference evidence="2" key="1">
    <citation type="submission" date="2013-08" db="EMBL/GenBank/DDBJ databases">
        <title>Gene expansion shapes genome architecture in the human pathogen Lichtheimia corymbifera: an evolutionary genomics analysis in the ancient terrestrial Mucorales (Mucoromycotina).</title>
        <authorList>
            <person name="Schwartze V.U."/>
            <person name="Winter S."/>
            <person name="Shelest E."/>
            <person name="Marcet-Houben M."/>
            <person name="Horn F."/>
            <person name="Wehner S."/>
            <person name="Hoffmann K."/>
            <person name="Riege K."/>
            <person name="Sammeth M."/>
            <person name="Nowrousian M."/>
            <person name="Valiante V."/>
            <person name="Linde J."/>
            <person name="Jacobsen I.D."/>
            <person name="Marz M."/>
            <person name="Brakhage A.A."/>
            <person name="Gabaldon T."/>
            <person name="Bocker S."/>
            <person name="Voigt K."/>
        </authorList>
    </citation>
    <scope>NUCLEOTIDE SEQUENCE [LARGE SCALE GENOMIC DNA]</scope>
    <source>
        <strain evidence="2">FSU 9682</strain>
    </source>
</reference>
<proteinExistence type="predicted"/>
<dbReference type="InterPro" id="IPR001005">
    <property type="entry name" value="SANT/Myb"/>
</dbReference>
<dbReference type="Proteomes" id="UP000027586">
    <property type="component" value="Unassembled WGS sequence"/>
</dbReference>
<evidence type="ECO:0000313" key="2">
    <source>
        <dbReference type="EMBL" id="CDH54696.1"/>
    </source>
</evidence>
<dbReference type="CDD" id="cd00167">
    <property type="entry name" value="SANT"/>
    <property type="match status" value="1"/>
</dbReference>
<feature type="domain" description="Myb-like" evidence="1">
    <location>
        <begin position="144"/>
        <end position="194"/>
    </location>
</feature>
<dbReference type="Gene3D" id="1.10.10.60">
    <property type="entry name" value="Homeodomain-like"/>
    <property type="match status" value="1"/>
</dbReference>
<gene>
    <name evidence="2" type="ORF">LCOR_05916.1</name>
</gene>
<dbReference type="Gene3D" id="1.10.10.10">
    <property type="entry name" value="Winged helix-like DNA-binding domain superfamily/Winged helix DNA-binding domain"/>
    <property type="match status" value="1"/>
</dbReference>